<protein>
    <submittedName>
        <fullName evidence="1">Uncharacterized protein</fullName>
    </submittedName>
</protein>
<accession>A0A3P7LP30</accession>
<sequence length="169" mass="18752">MVVNMDELPLFFTIPTINTLEPKLGRNPLSAKAHFETFPTSKYYPKHISEVTNESIVCDIVYVVVLASSLQAETVNDDEFRRISSIADAEQPEEQEMRVRLLLAVLAGFVESQNLASEVSDSSAWILDAGRLRSLCNTAKRISDGLFAETGSNAGFVSRINQKVELMII</sequence>
<evidence type="ECO:0000313" key="2">
    <source>
        <dbReference type="Proteomes" id="UP000270094"/>
    </source>
</evidence>
<dbReference type="EMBL" id="UYYB01110526">
    <property type="protein sequence ID" value="VDM80882.1"/>
    <property type="molecule type" value="Genomic_DNA"/>
</dbReference>
<dbReference type="AlphaFoldDB" id="A0A3P7LP30"/>
<keyword evidence="2" id="KW-1185">Reference proteome</keyword>
<proteinExistence type="predicted"/>
<reference evidence="1 2" key="1">
    <citation type="submission" date="2018-11" db="EMBL/GenBank/DDBJ databases">
        <authorList>
            <consortium name="Pathogen Informatics"/>
        </authorList>
    </citation>
    <scope>NUCLEOTIDE SEQUENCE [LARGE SCALE GENOMIC DNA]</scope>
</reference>
<evidence type="ECO:0000313" key="1">
    <source>
        <dbReference type="EMBL" id="VDM80882.1"/>
    </source>
</evidence>
<dbReference type="Proteomes" id="UP000270094">
    <property type="component" value="Unassembled WGS sequence"/>
</dbReference>
<name>A0A3P7LP30_STRVU</name>
<gene>
    <name evidence="1" type="ORF">SVUK_LOCUS15880</name>
</gene>
<organism evidence="1 2">
    <name type="scientific">Strongylus vulgaris</name>
    <name type="common">Blood worm</name>
    <dbReference type="NCBI Taxonomy" id="40348"/>
    <lineage>
        <taxon>Eukaryota</taxon>
        <taxon>Metazoa</taxon>
        <taxon>Ecdysozoa</taxon>
        <taxon>Nematoda</taxon>
        <taxon>Chromadorea</taxon>
        <taxon>Rhabditida</taxon>
        <taxon>Rhabditina</taxon>
        <taxon>Rhabditomorpha</taxon>
        <taxon>Strongyloidea</taxon>
        <taxon>Strongylidae</taxon>
        <taxon>Strongylus</taxon>
    </lineage>
</organism>